<dbReference type="EMBL" id="ASHM01028544">
    <property type="protein sequence ID" value="PNX75110.1"/>
    <property type="molecule type" value="Genomic_DNA"/>
</dbReference>
<proteinExistence type="predicted"/>
<dbReference type="AlphaFoldDB" id="A0A2K3L997"/>
<dbReference type="Proteomes" id="UP000236291">
    <property type="component" value="Unassembled WGS sequence"/>
</dbReference>
<name>A0A2K3L997_TRIPR</name>
<protein>
    <submittedName>
        <fullName evidence="1">Uncharacterized protein</fullName>
    </submittedName>
</protein>
<comment type="caution">
    <text evidence="1">The sequence shown here is derived from an EMBL/GenBank/DDBJ whole genome shotgun (WGS) entry which is preliminary data.</text>
</comment>
<sequence length="120" mass="13047">MPTGRGMCGESFPVPRPEVSVREFLSASPSPQRNICPYTHPHGTREDPQISNINKISMVVEFGESARTDYSSPIATPKCLRGNFCLHPLPPREKISVFGAPNGAISAGIHSDRCKLTSLL</sequence>
<gene>
    <name evidence="1" type="ORF">L195_g031041</name>
</gene>
<evidence type="ECO:0000313" key="2">
    <source>
        <dbReference type="Proteomes" id="UP000236291"/>
    </source>
</evidence>
<reference evidence="1 2" key="2">
    <citation type="journal article" date="2017" name="Front. Plant Sci.">
        <title>Gene Classification and Mining of Molecular Markers Useful in Red Clover (Trifolium pratense) Breeding.</title>
        <authorList>
            <person name="Istvanek J."/>
            <person name="Dluhosova J."/>
            <person name="Dluhos P."/>
            <person name="Patkova L."/>
            <person name="Nedelnik J."/>
            <person name="Repkova J."/>
        </authorList>
    </citation>
    <scope>NUCLEOTIDE SEQUENCE [LARGE SCALE GENOMIC DNA]</scope>
    <source>
        <strain evidence="2">cv. Tatra</strain>
        <tissue evidence="1">Young leaves</tissue>
    </source>
</reference>
<organism evidence="1 2">
    <name type="scientific">Trifolium pratense</name>
    <name type="common">Red clover</name>
    <dbReference type="NCBI Taxonomy" id="57577"/>
    <lineage>
        <taxon>Eukaryota</taxon>
        <taxon>Viridiplantae</taxon>
        <taxon>Streptophyta</taxon>
        <taxon>Embryophyta</taxon>
        <taxon>Tracheophyta</taxon>
        <taxon>Spermatophyta</taxon>
        <taxon>Magnoliopsida</taxon>
        <taxon>eudicotyledons</taxon>
        <taxon>Gunneridae</taxon>
        <taxon>Pentapetalae</taxon>
        <taxon>rosids</taxon>
        <taxon>fabids</taxon>
        <taxon>Fabales</taxon>
        <taxon>Fabaceae</taxon>
        <taxon>Papilionoideae</taxon>
        <taxon>50 kb inversion clade</taxon>
        <taxon>NPAAA clade</taxon>
        <taxon>Hologalegina</taxon>
        <taxon>IRL clade</taxon>
        <taxon>Trifolieae</taxon>
        <taxon>Trifolium</taxon>
    </lineage>
</organism>
<evidence type="ECO:0000313" key="1">
    <source>
        <dbReference type="EMBL" id="PNX75110.1"/>
    </source>
</evidence>
<accession>A0A2K3L997</accession>
<reference evidence="1 2" key="1">
    <citation type="journal article" date="2014" name="Am. J. Bot.">
        <title>Genome assembly and annotation for red clover (Trifolium pratense; Fabaceae).</title>
        <authorList>
            <person name="Istvanek J."/>
            <person name="Jaros M."/>
            <person name="Krenek A."/>
            <person name="Repkova J."/>
        </authorList>
    </citation>
    <scope>NUCLEOTIDE SEQUENCE [LARGE SCALE GENOMIC DNA]</scope>
    <source>
        <strain evidence="2">cv. Tatra</strain>
        <tissue evidence="1">Young leaves</tissue>
    </source>
</reference>